<organism evidence="1">
    <name type="scientific">Salix viminalis</name>
    <name type="common">Common osier</name>
    <name type="synonym">Basket willow</name>
    <dbReference type="NCBI Taxonomy" id="40686"/>
    <lineage>
        <taxon>Eukaryota</taxon>
        <taxon>Viridiplantae</taxon>
        <taxon>Streptophyta</taxon>
        <taxon>Embryophyta</taxon>
        <taxon>Tracheophyta</taxon>
        <taxon>Spermatophyta</taxon>
        <taxon>Magnoliopsida</taxon>
        <taxon>eudicotyledons</taxon>
        <taxon>Gunneridae</taxon>
        <taxon>Pentapetalae</taxon>
        <taxon>rosids</taxon>
        <taxon>fabids</taxon>
        <taxon>Malpighiales</taxon>
        <taxon>Salicaceae</taxon>
        <taxon>Saliceae</taxon>
        <taxon>Salix</taxon>
    </lineage>
</organism>
<accession>A0A6N2NLR3</accession>
<evidence type="ECO:0000313" key="1">
    <source>
        <dbReference type="EMBL" id="VFU66009.1"/>
    </source>
</evidence>
<sequence>MVCFQSCLRGIPSIMPSLISLCYMSLLKKEEVTWVNLKVSCLKVLETDYREAPLPALSGRNLLKMLTTLASSQLPGSSYVLFRILMIWIQTSLRNKMEG</sequence>
<gene>
    <name evidence="1" type="ORF">SVIM_LOCUS509458</name>
</gene>
<dbReference type="EMBL" id="CAADRP010002318">
    <property type="protein sequence ID" value="VFU66009.1"/>
    <property type="molecule type" value="Genomic_DNA"/>
</dbReference>
<proteinExistence type="predicted"/>
<dbReference type="AlphaFoldDB" id="A0A6N2NLR3"/>
<protein>
    <submittedName>
        <fullName evidence="1">Uncharacterized protein</fullName>
    </submittedName>
</protein>
<reference evidence="1" key="1">
    <citation type="submission" date="2019-03" db="EMBL/GenBank/DDBJ databases">
        <authorList>
            <person name="Mank J."/>
            <person name="Almeida P."/>
        </authorList>
    </citation>
    <scope>NUCLEOTIDE SEQUENCE</scope>
    <source>
        <strain evidence="1">78183</strain>
    </source>
</reference>
<name>A0A6N2NLR3_SALVM</name>